<accession>A0A8S1WYN3</accession>
<reference evidence="1" key="1">
    <citation type="submission" date="2021-01" db="EMBL/GenBank/DDBJ databases">
        <authorList>
            <consortium name="Genoscope - CEA"/>
            <person name="William W."/>
        </authorList>
    </citation>
    <scope>NUCLEOTIDE SEQUENCE</scope>
</reference>
<dbReference type="EMBL" id="CAJJDP010000097">
    <property type="protein sequence ID" value="CAD8191006.1"/>
    <property type="molecule type" value="Genomic_DNA"/>
</dbReference>
<evidence type="ECO:0000313" key="1">
    <source>
        <dbReference type="EMBL" id="CAD8191006.1"/>
    </source>
</evidence>
<gene>
    <name evidence="1" type="ORF">POCTA_138.1.T0980218</name>
</gene>
<dbReference type="Proteomes" id="UP000683925">
    <property type="component" value="Unassembled WGS sequence"/>
</dbReference>
<keyword evidence="2" id="KW-1185">Reference proteome</keyword>
<dbReference type="AlphaFoldDB" id="A0A8S1WYN3"/>
<proteinExistence type="predicted"/>
<evidence type="ECO:0000313" key="2">
    <source>
        <dbReference type="Proteomes" id="UP000683925"/>
    </source>
</evidence>
<protein>
    <submittedName>
        <fullName evidence="1">Uncharacterized protein</fullName>
    </submittedName>
</protein>
<sequence>MYKILIKPLAHITQTVVFSLFKKQYDSVLRVNASQNNASQFSNLLMLGTNDLHNHKLIILFLTKQKICTPDDSLQNVLISLLLQIVLCYNSNLLDG</sequence>
<comment type="caution">
    <text evidence="1">The sequence shown here is derived from an EMBL/GenBank/DDBJ whole genome shotgun (WGS) entry which is preliminary data.</text>
</comment>
<name>A0A8S1WYN3_PAROT</name>
<organism evidence="1 2">
    <name type="scientific">Paramecium octaurelia</name>
    <dbReference type="NCBI Taxonomy" id="43137"/>
    <lineage>
        <taxon>Eukaryota</taxon>
        <taxon>Sar</taxon>
        <taxon>Alveolata</taxon>
        <taxon>Ciliophora</taxon>
        <taxon>Intramacronucleata</taxon>
        <taxon>Oligohymenophorea</taxon>
        <taxon>Peniculida</taxon>
        <taxon>Parameciidae</taxon>
        <taxon>Paramecium</taxon>
    </lineage>
</organism>